<keyword evidence="5" id="KW-0446">Lipid-binding</keyword>
<dbReference type="SUPFAM" id="SSF48403">
    <property type="entry name" value="Ankyrin repeat"/>
    <property type="match status" value="1"/>
</dbReference>
<dbReference type="KEGG" id="cne:CNI02880"/>
<dbReference type="SUPFAM" id="SSF50729">
    <property type="entry name" value="PH domain-like"/>
    <property type="match status" value="1"/>
</dbReference>
<dbReference type="InterPro" id="IPR000648">
    <property type="entry name" value="Oxysterol-bd"/>
</dbReference>
<dbReference type="GO" id="GO:0005635">
    <property type="term" value="C:nuclear envelope"/>
    <property type="evidence" value="ECO:0000318"/>
    <property type="project" value="GO_Central"/>
</dbReference>
<dbReference type="AlphaFoldDB" id="Q5KBD9"/>
<gene>
    <name evidence="11" type="ordered locus">CNI02880</name>
</gene>
<dbReference type="FunCoup" id="Q5KBD9">
    <property type="interactions" value="308"/>
</dbReference>
<dbReference type="EMBL" id="AE017349">
    <property type="protein sequence ID" value="AAW45346.1"/>
    <property type="molecule type" value="Genomic_DNA"/>
</dbReference>
<dbReference type="OrthoDB" id="416222at2759"/>
<dbReference type="eggNOG" id="KOG1737">
    <property type="taxonomic scope" value="Eukaryota"/>
</dbReference>
<evidence type="ECO:0000256" key="3">
    <source>
        <dbReference type="ARBA" id="ARBA00022553"/>
    </source>
</evidence>
<dbReference type="PANTHER" id="PTHR10972:SF205">
    <property type="entry name" value="OXYSTEROL-BINDING PROTEIN 1"/>
    <property type="match status" value="1"/>
</dbReference>
<evidence type="ECO:0000256" key="8">
    <source>
        <dbReference type="SAM" id="Coils"/>
    </source>
</evidence>
<evidence type="ECO:0000313" key="11">
    <source>
        <dbReference type="EMBL" id="AAW45346.1"/>
    </source>
</evidence>
<keyword evidence="8" id="KW-0175">Coiled coil</keyword>
<proteinExistence type="inferred from homology"/>
<dbReference type="SMART" id="SM00233">
    <property type="entry name" value="PH"/>
    <property type="match status" value="1"/>
</dbReference>
<dbReference type="Pfam" id="PF00023">
    <property type="entry name" value="Ank"/>
    <property type="match status" value="1"/>
</dbReference>
<keyword evidence="12" id="KW-1185">Reference proteome</keyword>
<keyword evidence="3" id="KW-0597">Phosphoprotein</keyword>
<feature type="repeat" description="ANK" evidence="6">
    <location>
        <begin position="216"/>
        <end position="248"/>
    </location>
</feature>
<dbReference type="Gene3D" id="1.25.40.20">
    <property type="entry name" value="Ankyrin repeat-containing domain"/>
    <property type="match status" value="2"/>
</dbReference>
<feature type="compositionally biased region" description="Low complexity" evidence="9">
    <location>
        <begin position="666"/>
        <end position="686"/>
    </location>
</feature>
<dbReference type="PROSITE" id="PS01013">
    <property type="entry name" value="OSBP"/>
    <property type="match status" value="1"/>
</dbReference>
<accession>Q5KBD9</accession>
<dbReference type="GO" id="GO:0030011">
    <property type="term" value="P:maintenance of cell polarity"/>
    <property type="evidence" value="ECO:0000318"/>
    <property type="project" value="GO_Central"/>
</dbReference>
<dbReference type="PROSITE" id="PS50297">
    <property type="entry name" value="ANK_REP_REGION"/>
    <property type="match status" value="2"/>
</dbReference>
<feature type="region of interest" description="Disordered" evidence="9">
    <location>
        <begin position="1"/>
        <end position="31"/>
    </location>
</feature>
<comment type="similarity">
    <text evidence="1 7">Belongs to the OSBP family.</text>
</comment>
<dbReference type="GO" id="GO:0006869">
    <property type="term" value="P:lipid transport"/>
    <property type="evidence" value="ECO:0007669"/>
    <property type="project" value="UniProtKB-KW"/>
</dbReference>
<dbReference type="FunFam" id="1.25.40.20:FF:000429">
    <property type="entry name" value="Oxysterol-binding protein, putative"/>
    <property type="match status" value="1"/>
</dbReference>
<dbReference type="HOGENOM" id="CLU_001040_1_0_1"/>
<keyword evidence="6" id="KW-0040">ANK repeat</keyword>
<organism evidence="11 12">
    <name type="scientific">Cryptococcus deneoformans (strain JEC21 / ATCC MYA-565)</name>
    <name type="common">Cryptococcus neoformans var. neoformans serotype D</name>
    <dbReference type="NCBI Taxonomy" id="214684"/>
    <lineage>
        <taxon>Eukaryota</taxon>
        <taxon>Fungi</taxon>
        <taxon>Dikarya</taxon>
        <taxon>Basidiomycota</taxon>
        <taxon>Agaricomycotina</taxon>
        <taxon>Tremellomycetes</taxon>
        <taxon>Tremellales</taxon>
        <taxon>Cryptococcaceae</taxon>
        <taxon>Cryptococcus</taxon>
        <taxon>Cryptococcus neoformans species complex</taxon>
    </lineage>
</organism>
<dbReference type="Gene3D" id="2.40.160.120">
    <property type="match status" value="1"/>
</dbReference>
<dbReference type="GO" id="GO:0097038">
    <property type="term" value="C:perinuclear endoplasmic reticulum"/>
    <property type="evidence" value="ECO:0000318"/>
    <property type="project" value="GO_Central"/>
</dbReference>
<dbReference type="PANTHER" id="PTHR10972">
    <property type="entry name" value="OXYSTEROL-BINDING PROTEIN-RELATED"/>
    <property type="match status" value="1"/>
</dbReference>
<dbReference type="VEuPathDB" id="FungiDB:CNI02880"/>
<dbReference type="InterPro" id="IPR001849">
    <property type="entry name" value="PH_domain"/>
</dbReference>
<dbReference type="Pfam" id="PF00169">
    <property type="entry name" value="PH"/>
    <property type="match status" value="1"/>
</dbReference>
<dbReference type="InterPro" id="IPR002110">
    <property type="entry name" value="Ankyrin_rpt"/>
</dbReference>
<feature type="compositionally biased region" description="Polar residues" evidence="9">
    <location>
        <begin position="648"/>
        <end position="665"/>
    </location>
</feature>
<sequence>MSAPMPITPRRASPEKTSKLSTSTSSNSNLSLSAPPSALYNFRLLSALRSEDASEVQQFLNQLKAAGGTEEQMEKAGQMLGMAVRVASIPVITLILNSPNVSSPNLPTGTGTPSTPLHVASELGRVDIVQLLLSDPRIDDTIKDDRGRTPLECAASPEVASVIEESRAQLQSKYMALLSQYVSSPLNSPGESASLAKFLDLPRMGVVNLNALDGRTGTSLLHEAARRRDLRLVELAVKKGADVFVRDKRNKRVLDGEKNADDRIKMFLRQFNNQDSLVEAKSDGRPPDHRGFLSKWVNYRSGWRTRWFVLENGVLSYYRDREDEAVACRGSIAMAVATLHSSSDGTRFELSSKVSSAVPKFIVKSVHRAEIARWIQTIKLNIEYYQNGPGAEGQGTGPPLPRRSASLKVHDNAATAVNSLPPSDQFLSPTLQRTATSLSGASIGSVKPPSESSNTRITGTHPESLAFEKDDSDHSEDDDQPSTEVIPYENAYELGVLNIKEQIDLTLQLVDSIVVPPSAPPSSGRDTSTSARQAAVKDALRQSLSTMSSLVLKQNAMSHDRERYFTSRIQREIQARQLWEENMLTIAKQQAEFEQQLNDAAKVNEKKKKALRQAKGVLAGLSGVSVPTSPAELGEPRASIDQGILGPASTTGTGETLSPFSKTTFTSAGPPISSTTPTAPSGALSPPSIPNIKEAHDAIVAAESGDEDDDTDEFFDAIEQNQLPNLKLYDSIAHPERELPGTPVTPGTPGIDRGVGIVADAGGEAEEGAVQDSKLVRQQSVPAKGTIEEYLARQSLEPYLHVRHKLPIDDDKRPSVSCELFYYTDKYRKGVGLRGAHVIVWSILKSSVGKDLTKISFPVSFNECTSMLQRMAEDMEYDACLTVAASEKDSLRRIAFVGAFAMSNYSSTIGRIAKPFNPLLSQSFEYAIPNRYRYISEQVSHHPPISACYSEAPKWKYYGEVDAQNKFQGRSFEIRPTGVAHAELIIPQEWINPSLKYPDAGSEYGPGLVKEHYSWKKVTTNVSNFIMGSPIIDHYGDLVVTNHRTGETCTLTFKPRGWRGRDAFEIKGNVKDADENVKWDIAGRWDTQLIAREASAETLPLESDMNVNQAQKEYILLWRNSEKPKAPFNLTPFAITLNDIPKGLGEYLCPTDCRLRTDQRAFENAEYDRAQGLKTLNEEKQRNTRKLRAEGKLPPHEPRWFNATVDDDTRERLWEPKRAENGEVAFWSVREKKNWDAAGIEHIFASDEA</sequence>
<dbReference type="GO" id="GO:0006897">
    <property type="term" value="P:endocytosis"/>
    <property type="evidence" value="ECO:0000318"/>
    <property type="project" value="GO_Central"/>
</dbReference>
<dbReference type="Pfam" id="PF01237">
    <property type="entry name" value="Oxysterol_BP"/>
    <property type="match status" value="1"/>
</dbReference>
<evidence type="ECO:0000256" key="9">
    <source>
        <dbReference type="SAM" id="MobiDB-lite"/>
    </source>
</evidence>
<keyword evidence="2" id="KW-0813">Transport</keyword>
<dbReference type="GeneID" id="3259498"/>
<dbReference type="CDD" id="cd13292">
    <property type="entry name" value="PH_Osh1p_Osh2p_yeast"/>
    <property type="match status" value="1"/>
</dbReference>
<dbReference type="STRING" id="214684.Q5KBD9"/>
<protein>
    <submittedName>
        <fullName evidence="11">Oxysterol-binding protein, putative</fullName>
    </submittedName>
</protein>
<dbReference type="Proteomes" id="UP000002149">
    <property type="component" value="Chromosome 9"/>
</dbReference>
<evidence type="ECO:0000256" key="2">
    <source>
        <dbReference type="ARBA" id="ARBA00022448"/>
    </source>
</evidence>
<reference evidence="11 12" key="1">
    <citation type="journal article" date="2005" name="Science">
        <title>The genome of the basidiomycetous yeast and human pathogen Cryptococcus neoformans.</title>
        <authorList>
            <person name="Loftus B.J."/>
            <person name="Fung E."/>
            <person name="Roncaglia P."/>
            <person name="Rowley D."/>
            <person name="Amedeo P."/>
            <person name="Bruno D."/>
            <person name="Vamathevan J."/>
            <person name="Miranda M."/>
            <person name="Anderson I.J."/>
            <person name="Fraser J.A."/>
            <person name="Allen J.E."/>
            <person name="Bosdet I.E."/>
            <person name="Brent M.R."/>
            <person name="Chiu R."/>
            <person name="Doering T.L."/>
            <person name="Donlin M.J."/>
            <person name="D'Souza C.A."/>
            <person name="Fox D.S."/>
            <person name="Grinberg V."/>
            <person name="Fu J."/>
            <person name="Fukushima M."/>
            <person name="Haas B.J."/>
            <person name="Huang J.C."/>
            <person name="Janbon G."/>
            <person name="Jones S.J."/>
            <person name="Koo H.L."/>
            <person name="Krzywinski M.I."/>
            <person name="Kwon-Chung J.K."/>
            <person name="Lengeler K.B."/>
            <person name="Maiti R."/>
            <person name="Marra M.A."/>
            <person name="Marra R.E."/>
            <person name="Mathewson C.A."/>
            <person name="Mitchell T.G."/>
            <person name="Pertea M."/>
            <person name="Riggs F.R."/>
            <person name="Salzberg S.L."/>
            <person name="Schein J.E."/>
            <person name="Shvartsbeyn A."/>
            <person name="Shin H."/>
            <person name="Shumway M."/>
            <person name="Specht C.A."/>
            <person name="Suh B.B."/>
            <person name="Tenney A."/>
            <person name="Utterback T.R."/>
            <person name="Wickes B.L."/>
            <person name="Wortman J.R."/>
            <person name="Wye N.H."/>
            <person name="Kronstad J.W."/>
            <person name="Lodge J.K."/>
            <person name="Heitman J."/>
            <person name="Davis R.W."/>
            <person name="Fraser C.M."/>
            <person name="Hyman R.W."/>
        </authorList>
    </citation>
    <scope>NUCLEOTIDE SEQUENCE [LARGE SCALE GENOMIC DNA]</scope>
    <source>
        <strain evidence="12">JEC21 / ATCC MYA-565</strain>
    </source>
</reference>
<evidence type="ECO:0000313" key="12">
    <source>
        <dbReference type="Proteomes" id="UP000002149"/>
    </source>
</evidence>
<dbReference type="SUPFAM" id="SSF144000">
    <property type="entry name" value="Oxysterol-binding protein-like"/>
    <property type="match status" value="1"/>
</dbReference>
<dbReference type="GO" id="GO:0005829">
    <property type="term" value="C:cytosol"/>
    <property type="evidence" value="ECO:0000318"/>
    <property type="project" value="GO_Central"/>
</dbReference>
<dbReference type="GO" id="GO:0006887">
    <property type="term" value="P:exocytosis"/>
    <property type="evidence" value="ECO:0000318"/>
    <property type="project" value="GO_Central"/>
</dbReference>
<dbReference type="InterPro" id="IPR036770">
    <property type="entry name" value="Ankyrin_rpt-contain_sf"/>
</dbReference>
<dbReference type="Pfam" id="PF13857">
    <property type="entry name" value="Ank_5"/>
    <property type="match status" value="1"/>
</dbReference>
<feature type="region of interest" description="Disordered" evidence="9">
    <location>
        <begin position="438"/>
        <end position="484"/>
    </location>
</feature>
<dbReference type="PROSITE" id="PS50088">
    <property type="entry name" value="ANK_REPEAT"/>
    <property type="match status" value="2"/>
</dbReference>
<dbReference type="GO" id="GO:0034727">
    <property type="term" value="P:piecemeal microautophagy of the nucleus"/>
    <property type="evidence" value="ECO:0000318"/>
    <property type="project" value="GO_Central"/>
</dbReference>
<keyword evidence="4" id="KW-0445">Lipid transport</keyword>
<feature type="region of interest" description="Disordered" evidence="9">
    <location>
        <begin position="641"/>
        <end position="687"/>
    </location>
</feature>
<dbReference type="PROSITE" id="PS50003">
    <property type="entry name" value="PH_DOMAIN"/>
    <property type="match status" value="1"/>
</dbReference>
<dbReference type="GO" id="GO:0032934">
    <property type="term" value="F:sterol binding"/>
    <property type="evidence" value="ECO:0000318"/>
    <property type="project" value="GO_Central"/>
</dbReference>
<dbReference type="GO" id="GO:0005886">
    <property type="term" value="C:plasma membrane"/>
    <property type="evidence" value="ECO:0000318"/>
    <property type="project" value="GO_Central"/>
</dbReference>
<feature type="coiled-coil region" evidence="8">
    <location>
        <begin position="586"/>
        <end position="613"/>
    </location>
</feature>
<evidence type="ECO:0000256" key="6">
    <source>
        <dbReference type="PROSITE-ProRule" id="PRU00023"/>
    </source>
</evidence>
<feature type="repeat" description="ANK" evidence="6">
    <location>
        <begin position="112"/>
        <end position="134"/>
    </location>
</feature>
<dbReference type="RefSeq" id="XP_572653.1">
    <property type="nucleotide sequence ID" value="XM_572653.2"/>
</dbReference>
<evidence type="ECO:0000256" key="7">
    <source>
        <dbReference type="RuleBase" id="RU003844"/>
    </source>
</evidence>
<evidence type="ECO:0000256" key="4">
    <source>
        <dbReference type="ARBA" id="ARBA00023055"/>
    </source>
</evidence>
<evidence type="ECO:0000256" key="5">
    <source>
        <dbReference type="ARBA" id="ARBA00023121"/>
    </source>
</evidence>
<name>Q5KBD9_CRYD1</name>
<evidence type="ECO:0000259" key="10">
    <source>
        <dbReference type="PROSITE" id="PS50003"/>
    </source>
</evidence>
<feature type="domain" description="PH" evidence="10">
    <location>
        <begin position="286"/>
        <end position="383"/>
    </location>
</feature>
<dbReference type="OMA" id="LPEMKGW"/>
<dbReference type="SMART" id="SM00248">
    <property type="entry name" value="ANK"/>
    <property type="match status" value="2"/>
</dbReference>
<dbReference type="InterPro" id="IPR037239">
    <property type="entry name" value="OSBP_sf"/>
</dbReference>
<dbReference type="eggNOG" id="KOG0504">
    <property type="taxonomic scope" value="Eukaryota"/>
</dbReference>
<dbReference type="PaxDb" id="214684-Q5KBD9"/>
<evidence type="ECO:0000256" key="1">
    <source>
        <dbReference type="ARBA" id="ARBA00008842"/>
    </source>
</evidence>
<dbReference type="Gene3D" id="2.30.29.30">
    <property type="entry name" value="Pleckstrin-homology domain (PH domain)/Phosphotyrosine-binding domain (PTB)"/>
    <property type="match status" value="1"/>
</dbReference>
<dbReference type="InterPro" id="IPR011993">
    <property type="entry name" value="PH-like_dom_sf"/>
</dbReference>
<dbReference type="InterPro" id="IPR018494">
    <property type="entry name" value="Oxysterol-bd_CS"/>
</dbReference>
<dbReference type="InParanoid" id="Q5KBD9"/>
<dbReference type="FunFam" id="2.40.160.120:FF:000017">
    <property type="entry name" value="Oxysterol-binding protein homolog C2F12.05c"/>
    <property type="match status" value="1"/>
</dbReference>
<feature type="compositionally biased region" description="Low complexity" evidence="9">
    <location>
        <begin position="19"/>
        <end position="31"/>
    </location>
</feature>